<dbReference type="AlphaFoldDB" id="A0AAD2EEW6"/>
<keyword evidence="7" id="KW-1185">Reference proteome</keyword>
<proteinExistence type="inferred from homology"/>
<evidence type="ECO:0000256" key="1">
    <source>
        <dbReference type="ARBA" id="ARBA00010838"/>
    </source>
</evidence>
<feature type="compositionally biased region" description="Polar residues" evidence="5">
    <location>
        <begin position="127"/>
        <end position="136"/>
    </location>
</feature>
<dbReference type="Proteomes" id="UP000834106">
    <property type="component" value="Chromosome 22"/>
</dbReference>
<protein>
    <submittedName>
        <fullName evidence="6">Uncharacterized protein</fullName>
    </submittedName>
</protein>
<evidence type="ECO:0000313" key="7">
    <source>
        <dbReference type="Proteomes" id="UP000834106"/>
    </source>
</evidence>
<dbReference type="Gene3D" id="3.20.20.80">
    <property type="entry name" value="Glycosidases"/>
    <property type="match status" value="5"/>
</dbReference>
<name>A0AAD2EEW6_9LAMI</name>
<keyword evidence="3" id="KW-0378">Hydrolase</keyword>
<accession>A0AAD2EEW6</accession>
<evidence type="ECO:0000256" key="5">
    <source>
        <dbReference type="SAM" id="MobiDB-lite"/>
    </source>
</evidence>
<dbReference type="Pfam" id="PF00232">
    <property type="entry name" value="Glyco_hydro_1"/>
    <property type="match status" value="4"/>
</dbReference>
<evidence type="ECO:0000256" key="4">
    <source>
        <dbReference type="ARBA" id="ARBA00023180"/>
    </source>
</evidence>
<dbReference type="SUPFAM" id="SSF81383">
    <property type="entry name" value="F-box domain"/>
    <property type="match status" value="1"/>
</dbReference>
<keyword evidence="4" id="KW-0325">Glycoprotein</keyword>
<dbReference type="InterPro" id="IPR033132">
    <property type="entry name" value="GH_1_N_CS"/>
</dbReference>
<dbReference type="EMBL" id="OU503057">
    <property type="protein sequence ID" value="CAI9785606.1"/>
    <property type="molecule type" value="Genomic_DNA"/>
</dbReference>
<sequence>MSECVFSRLSDDVILNILYKLEDDPRHWARIACVSPKFASLVQIVCCKTKCLQTIPAVVSDLLSNVSTSAATPPGGWASLYKLAVCCPGLLHSGVLLENSDFGLERELGPDENYQENKVLPPKKSETIASSSGGNSELTVSGSDCGWSLYDDLFFDTVYNASESSSSQDRAEMSKEQTEIRDREKLEHDADFTVPKRRKICRPLRSHLASGVWNLSREQGNKLLASRFKGDCLYICIWPGCAHIEEKRNYMLFRGIFKNFKQSRVWRTINDGNRNKIDLNCAFCTSKETWDLHSSFCLRRCFGYHDDGEPVVRAYVCDNGHVSGAWTDWPLILIVEILHEGRIGRIPSIWDIFAHSGHTHGATGDVACDGYHKYKEDIELMVDMHLEAVRLSISWSRLIPNGRGPINPKGLQYYNNLIDELISHDVCFREFGDRVLYWTTINEANIFALGAAAKLYKKKYKATQNGFLGLNVYTVWFIPYTNSTEDVIAAQRAKDFYVGWLVDPVIYGDYPDIIKKNVGKRLPAFTAYESKQIKGSADFKGVNNYTTLQLAIYHSDNAVPPVKSSLCNWNNLRYGQMTRRNGTLYDKSRVEYLHAYIGAMLDAIRNGSNTRGYFAWTFLDCLELLDGYGTSFGLHYVDLDDKNLTRYPKLLHTDNIMLLQASSFLSLLFLLTTAAHGGDYTRADFLADFIFGSGTSAYQYEGAAFDDGRTPSIWDIFAHSGHTHGATGDVACDGYHKYKEDIGIMVDMHLEAFRLSISWSRLIPNGRGPINPKGLQYYNNLIDQLISHGIQPHVTLNHIDLPQALEDEYGGWLSRKIVKDFVLYADLCFREFGDRVLYWTTINEANIFALGGYNEGIIAPGRCSPSLGTNCSKGNSSIEPYIVVHNVLLAHSAAAKLYKKKYKATQNGFLGLNVYTLWFIPYTNSTVDVIATQRAKDFYVGWLVDPVIYGDYPDIIKKNVGKRLPAFTEYESKQIKGSADFIGVNHYTTVHIKDNPSTLKMNNRDFYDDMAVELIYNQGSELTDEYAIMPSGLYGVLEYLKQVYDNLPIYVHENGQMTRRNGTLYDKSRVEYLHAYIGAMLDAIRNGSNTRGYFAWTFLDCLELLDGYRTSFGLHYVDLDDKNLTRYPKLSAHWYSNFLKGKSTSSNAITEVGDNTFVPRTG</sequence>
<dbReference type="SUPFAM" id="SSF51445">
    <property type="entry name" value="(Trans)glycosidases"/>
    <property type="match status" value="2"/>
</dbReference>
<dbReference type="InterPro" id="IPR017853">
    <property type="entry name" value="GH"/>
</dbReference>
<gene>
    <name evidence="6" type="ORF">FPE_LOCUS33036</name>
</gene>
<dbReference type="PANTHER" id="PTHR10353">
    <property type="entry name" value="GLYCOSYL HYDROLASE"/>
    <property type="match status" value="1"/>
</dbReference>
<comment type="similarity">
    <text evidence="1">Belongs to the glycosyl hydrolase 1 family.</text>
</comment>
<dbReference type="InterPro" id="IPR001360">
    <property type="entry name" value="Glyco_hydro_1"/>
</dbReference>
<dbReference type="GO" id="GO:0005975">
    <property type="term" value="P:carbohydrate metabolic process"/>
    <property type="evidence" value="ECO:0007669"/>
    <property type="project" value="InterPro"/>
</dbReference>
<evidence type="ECO:0000256" key="2">
    <source>
        <dbReference type="ARBA" id="ARBA00022729"/>
    </source>
</evidence>
<keyword evidence="2" id="KW-0732">Signal</keyword>
<dbReference type="GO" id="GO:0008422">
    <property type="term" value="F:beta-glucosidase activity"/>
    <property type="evidence" value="ECO:0007669"/>
    <property type="project" value="TreeGrafter"/>
</dbReference>
<dbReference type="InterPro" id="IPR036047">
    <property type="entry name" value="F-box-like_dom_sf"/>
</dbReference>
<dbReference type="PROSITE" id="PS00653">
    <property type="entry name" value="GLYCOSYL_HYDROL_F1_2"/>
    <property type="match status" value="1"/>
</dbReference>
<evidence type="ECO:0000313" key="6">
    <source>
        <dbReference type="EMBL" id="CAI9785606.1"/>
    </source>
</evidence>
<dbReference type="FunFam" id="3.20.20.80:FF:000069">
    <property type="entry name" value="Beta-glucosidase 1"/>
    <property type="match status" value="1"/>
</dbReference>
<evidence type="ECO:0000256" key="3">
    <source>
        <dbReference type="ARBA" id="ARBA00022801"/>
    </source>
</evidence>
<organism evidence="6 7">
    <name type="scientific">Fraxinus pennsylvanica</name>
    <dbReference type="NCBI Taxonomy" id="56036"/>
    <lineage>
        <taxon>Eukaryota</taxon>
        <taxon>Viridiplantae</taxon>
        <taxon>Streptophyta</taxon>
        <taxon>Embryophyta</taxon>
        <taxon>Tracheophyta</taxon>
        <taxon>Spermatophyta</taxon>
        <taxon>Magnoliopsida</taxon>
        <taxon>eudicotyledons</taxon>
        <taxon>Gunneridae</taxon>
        <taxon>Pentapetalae</taxon>
        <taxon>asterids</taxon>
        <taxon>lamiids</taxon>
        <taxon>Lamiales</taxon>
        <taxon>Oleaceae</taxon>
        <taxon>Oleeae</taxon>
        <taxon>Fraxinus</taxon>
    </lineage>
</organism>
<dbReference type="PANTHER" id="PTHR10353:SF29">
    <property type="entry name" value="BETA-GLUCOSIDASE 11"/>
    <property type="match status" value="1"/>
</dbReference>
<reference evidence="6" key="1">
    <citation type="submission" date="2023-05" db="EMBL/GenBank/DDBJ databases">
        <authorList>
            <person name="Huff M."/>
        </authorList>
    </citation>
    <scope>NUCLEOTIDE SEQUENCE</scope>
</reference>
<feature type="region of interest" description="Disordered" evidence="5">
    <location>
        <begin position="113"/>
        <end position="136"/>
    </location>
</feature>
<dbReference type="PRINTS" id="PR00131">
    <property type="entry name" value="GLHYDRLASE1"/>
</dbReference>